<dbReference type="PROSITE" id="PS51819">
    <property type="entry name" value="VOC"/>
    <property type="match status" value="1"/>
</dbReference>
<dbReference type="PROSITE" id="PS51257">
    <property type="entry name" value="PROKAR_LIPOPROTEIN"/>
    <property type="match status" value="1"/>
</dbReference>
<dbReference type="InterPro" id="IPR037523">
    <property type="entry name" value="VOC_core"/>
</dbReference>
<reference evidence="2 3" key="1">
    <citation type="submission" date="2021-03" db="EMBL/GenBank/DDBJ databases">
        <title>novel species isolated from a fishpond in China.</title>
        <authorList>
            <person name="Lu H."/>
            <person name="Cai Z."/>
        </authorList>
    </citation>
    <scope>NUCLEOTIDE SEQUENCE [LARGE SCALE GENOMIC DNA]</scope>
    <source>
        <strain evidence="2 3">YJ13C</strain>
    </source>
</reference>
<dbReference type="InterPro" id="IPR029068">
    <property type="entry name" value="Glyas_Bleomycin-R_OHBP_Dase"/>
</dbReference>
<evidence type="ECO:0000313" key="2">
    <source>
        <dbReference type="EMBL" id="MBN7814909.1"/>
    </source>
</evidence>
<dbReference type="SUPFAM" id="SSF54593">
    <property type="entry name" value="Glyoxalase/Bleomycin resistance protein/Dihydroxybiphenyl dioxygenase"/>
    <property type="match status" value="1"/>
</dbReference>
<proteinExistence type="predicted"/>
<comment type="caution">
    <text evidence="2">The sequence shown here is derived from an EMBL/GenBank/DDBJ whole genome shotgun (WGS) entry which is preliminary data.</text>
</comment>
<gene>
    <name evidence="2" type="ORF">J0A69_05685</name>
</gene>
<dbReference type="Pfam" id="PF00903">
    <property type="entry name" value="Glyoxalase"/>
    <property type="match status" value="1"/>
</dbReference>
<protein>
    <submittedName>
        <fullName evidence="2">VOC family protein</fullName>
    </submittedName>
</protein>
<keyword evidence="3" id="KW-1185">Reference proteome</keyword>
<dbReference type="InterPro" id="IPR004360">
    <property type="entry name" value="Glyas_Fos-R_dOase_dom"/>
</dbReference>
<feature type="domain" description="VOC" evidence="1">
    <location>
        <begin position="168"/>
        <end position="285"/>
    </location>
</feature>
<evidence type="ECO:0000259" key="1">
    <source>
        <dbReference type="PROSITE" id="PS51819"/>
    </source>
</evidence>
<evidence type="ECO:0000313" key="3">
    <source>
        <dbReference type="Proteomes" id="UP000664480"/>
    </source>
</evidence>
<organism evidence="2 3">
    <name type="scientific">Algoriphagus pacificus</name>
    <dbReference type="NCBI Taxonomy" id="2811234"/>
    <lineage>
        <taxon>Bacteria</taxon>
        <taxon>Pseudomonadati</taxon>
        <taxon>Bacteroidota</taxon>
        <taxon>Cytophagia</taxon>
        <taxon>Cytophagales</taxon>
        <taxon>Cyclobacteriaceae</taxon>
        <taxon>Algoriphagus</taxon>
    </lineage>
</organism>
<dbReference type="RefSeq" id="WP_206585551.1">
    <property type="nucleotide sequence ID" value="NZ_JAFKCU010000001.1"/>
</dbReference>
<sequence length="417" mass="47155">MDIRKWTIGFMSPLLFLCLLFSCQKVDFKKELGSLEAFSEMVQAGVKPIALSEPMSSSELDLFLPEAQRLAEKYEIEVFREASLLGTYLFDSSVVEGKEVLILYKGKALDAYQLLKNEASELAANGTYSGSKKEAISRAFGRLLGYPESRINDLLAQNSEFRDLEDFGIKGQEVIWFYKDLPSAKVFYGSTLGLKMISENENSATFQIAGDSKLVLKSVEKSGYSGKEAKSVALALLTDNLEAWYAHLQNEKVEIKYTLKVKPEGAHDGFVAVDPEGYLLEFEMFRMHPENERFIPELKSLKPLETSLGSGLDFYASITWLYYKDMLPMENFMTQNLGLEIAADQGWAKIYKVSENSYLGLVDEKRGMNSFAEEKLVEVKFDLENPDGWEEYLVKTSKDSTRISGTFKDLGGYLFRF</sequence>
<accession>A0ABS3CCT1</accession>
<dbReference type="EMBL" id="JAFKCU010000001">
    <property type="protein sequence ID" value="MBN7814909.1"/>
    <property type="molecule type" value="Genomic_DNA"/>
</dbReference>
<name>A0ABS3CCT1_9BACT</name>
<dbReference type="Proteomes" id="UP000664480">
    <property type="component" value="Unassembled WGS sequence"/>
</dbReference>
<dbReference type="Gene3D" id="3.10.180.10">
    <property type="entry name" value="2,3-Dihydroxybiphenyl 1,2-Dioxygenase, domain 1"/>
    <property type="match status" value="1"/>
</dbReference>